<evidence type="ECO:0000256" key="1">
    <source>
        <dbReference type="SAM" id="Phobius"/>
    </source>
</evidence>
<accession>A0ABP4Q8F6</accession>
<gene>
    <name evidence="2" type="ORF">GCM10009789_60570</name>
</gene>
<reference evidence="3" key="1">
    <citation type="journal article" date="2019" name="Int. J. Syst. Evol. Microbiol.">
        <title>The Global Catalogue of Microorganisms (GCM) 10K type strain sequencing project: providing services to taxonomists for standard genome sequencing and annotation.</title>
        <authorList>
            <consortium name="The Broad Institute Genomics Platform"/>
            <consortium name="The Broad Institute Genome Sequencing Center for Infectious Disease"/>
            <person name="Wu L."/>
            <person name="Ma J."/>
        </authorList>
    </citation>
    <scope>NUCLEOTIDE SEQUENCE [LARGE SCALE GENOMIC DNA]</scope>
    <source>
        <strain evidence="3">JCM 14969</strain>
    </source>
</reference>
<keyword evidence="1" id="KW-0472">Membrane</keyword>
<comment type="caution">
    <text evidence="2">The sequence shown here is derived from an EMBL/GenBank/DDBJ whole genome shotgun (WGS) entry which is preliminary data.</text>
</comment>
<name>A0ABP4Q8F6_9ACTN</name>
<evidence type="ECO:0000313" key="2">
    <source>
        <dbReference type="EMBL" id="GAA1598486.1"/>
    </source>
</evidence>
<dbReference type="Proteomes" id="UP001500393">
    <property type="component" value="Unassembled WGS sequence"/>
</dbReference>
<dbReference type="EMBL" id="BAAAOS010000048">
    <property type="protein sequence ID" value="GAA1598486.1"/>
    <property type="molecule type" value="Genomic_DNA"/>
</dbReference>
<keyword evidence="3" id="KW-1185">Reference proteome</keyword>
<protein>
    <submittedName>
        <fullName evidence="2">Uncharacterized protein</fullName>
    </submittedName>
</protein>
<keyword evidence="1" id="KW-0812">Transmembrane</keyword>
<keyword evidence="1" id="KW-1133">Transmembrane helix</keyword>
<dbReference type="SUPFAM" id="SSF50969">
    <property type="entry name" value="YVTN repeat-like/Quinoprotein amine dehydrogenase"/>
    <property type="match status" value="1"/>
</dbReference>
<feature type="transmembrane region" description="Helical" evidence="1">
    <location>
        <begin position="40"/>
        <end position="60"/>
    </location>
</feature>
<dbReference type="InterPro" id="IPR011044">
    <property type="entry name" value="Quino_amine_DH_bsu"/>
</dbReference>
<evidence type="ECO:0000313" key="3">
    <source>
        <dbReference type="Proteomes" id="UP001500393"/>
    </source>
</evidence>
<dbReference type="RefSeq" id="WP_344219918.1">
    <property type="nucleotide sequence ID" value="NZ_BAAAOS010000048.1"/>
</dbReference>
<proteinExistence type="predicted"/>
<organism evidence="2 3">
    <name type="scientific">Kribbella sancticallisti</name>
    <dbReference type="NCBI Taxonomy" id="460087"/>
    <lineage>
        <taxon>Bacteria</taxon>
        <taxon>Bacillati</taxon>
        <taxon>Actinomycetota</taxon>
        <taxon>Actinomycetes</taxon>
        <taxon>Propionibacteriales</taxon>
        <taxon>Kribbellaceae</taxon>
        <taxon>Kribbella</taxon>
    </lineage>
</organism>
<sequence>MTLDERLTDALEAAARTVPDNAVPREVPEFDGARRWRKPALVAALAAAAVAAAVVVPLAVTDRAVQPTTAPCPAPPAVEAIELGQQSYPGSQTALDRLPFGAPPKVPFLLTKDGRGYLEDRGVRVPLPSGDRYSVLGRTSCGWLVVRTKDEKKFDAGLLGSAGDFRPIGPIVDREITLSPDGTRLAYHDRSGPIVVLEVASGKELASYPAGVAARLDGWNTDGIWFAPNQRKLGVQLWRPGSAPVVVVPDSWRVDVTRTNGLVMVDASEGIIPCFQIAVLEDTMRLRNLQKKVCGTPFSSLSPDGELAVTTAGTTGGFFVRSREDTPLEFPGMVGSLPPGIVWEDARHIVGTTSPSLQRQATVRCDVLTGACERIQDGPPKSGLTLGKP</sequence>